<dbReference type="InterPro" id="IPR003395">
    <property type="entry name" value="RecF/RecN/SMC_N"/>
</dbReference>
<reference evidence="8 9" key="1">
    <citation type="submission" date="2024-04" db="EMBL/GenBank/DDBJ databases">
        <authorList>
            <person name="Waldvogel A.-M."/>
            <person name="Schoenle A."/>
        </authorList>
    </citation>
    <scope>NUCLEOTIDE SEQUENCE [LARGE SCALE GENOMIC DNA]</scope>
</reference>
<evidence type="ECO:0000256" key="4">
    <source>
        <dbReference type="ARBA" id="ARBA00023054"/>
    </source>
</evidence>
<keyword evidence="9" id="KW-1185">Reference proteome</keyword>
<proteinExistence type="predicted"/>
<keyword evidence="3" id="KW-0158">Chromosome</keyword>
<comment type="subcellular location">
    <subcellularLocation>
        <location evidence="2">Chromosome</location>
    </subcellularLocation>
    <subcellularLocation>
        <location evidence="1">Nucleus</location>
    </subcellularLocation>
</comment>
<dbReference type="GO" id="GO:0005524">
    <property type="term" value="F:ATP binding"/>
    <property type="evidence" value="ECO:0007669"/>
    <property type="project" value="InterPro"/>
</dbReference>
<dbReference type="InterPro" id="IPR027417">
    <property type="entry name" value="P-loop_NTPase"/>
</dbReference>
<evidence type="ECO:0000256" key="6">
    <source>
        <dbReference type="SAM" id="MobiDB-lite"/>
    </source>
</evidence>
<dbReference type="Proteomes" id="UP001497482">
    <property type="component" value="Chromosome 20"/>
</dbReference>
<evidence type="ECO:0000256" key="3">
    <source>
        <dbReference type="ARBA" id="ARBA00022454"/>
    </source>
</evidence>
<sequence>MENPRLGYNVNAASIVPQLRRVVQFVCENTLICESIKEARALAFNSHERRKTVALDGTMFAKSGVISGGSSDLRSKARCWDDAEVKELKDRKEDLKKEFSELMKLRRKESELRQIQAECHGAQTRLKYSSADLESVRKRTLPKIQADVSRLDSDLSNLESEILMQEESLGEKQQQLESIREQIQQTEDVVFAGFCEEIGVGSIREYEQEDLKYHTEHDRKRLEFENQLARLNAVLEYEHNQLQEQKKKLQQLQETLERQQHAVEELDQDEESLLSAVEEAQNKLQDVKNQLESKKKQVSNAKTELELKTHRLQAVKKELLKLQTDLMSLESDLEQRRLFRHNLLLSCKIQGLNIRLLSGDLSHLCQESESTLSTMEIYEREAQIDYSELRQDIQDEPDMEGCVERLTDSVLNLEEVLGRTAAPNLKALEKMRHVKDKLQDIVEAFDASSRVTRRCSLEFEAVKNQRCLLFTQCFEHVSVKIDQIYKRLCRNSSAQAILSAENPEEPYLGGITYNCVAPGKRFMSMDNLSGGEKAVAALALVFAIHSYRPAPFLILDEVDAALDNSNIWKVTSFIRDESRHNLQIIVISLKEEFFSKADALLGVYSDVSNSSLQLDEWMFSRILTLDLRPYPLTDDDSEQQSSQDGRLLATLPSSLTSP</sequence>
<evidence type="ECO:0000256" key="1">
    <source>
        <dbReference type="ARBA" id="ARBA00004123"/>
    </source>
</evidence>
<dbReference type="AlphaFoldDB" id="A0AAV2KXV1"/>
<accession>A0AAV2KXV1</accession>
<keyword evidence="4 5" id="KW-0175">Coiled coil</keyword>
<dbReference type="GO" id="GO:0005634">
    <property type="term" value="C:nucleus"/>
    <property type="evidence" value="ECO:0007669"/>
    <property type="project" value="UniProtKB-SubCell"/>
</dbReference>
<dbReference type="GO" id="GO:0030893">
    <property type="term" value="C:meiotic cohesin complex"/>
    <property type="evidence" value="ECO:0007669"/>
    <property type="project" value="TreeGrafter"/>
</dbReference>
<dbReference type="Gene3D" id="3.40.50.300">
    <property type="entry name" value="P-loop containing nucleotide triphosphate hydrolases"/>
    <property type="match status" value="1"/>
</dbReference>
<organism evidence="8 9">
    <name type="scientific">Knipowitschia caucasica</name>
    <name type="common">Caucasian dwarf goby</name>
    <name type="synonym">Pomatoschistus caucasicus</name>
    <dbReference type="NCBI Taxonomy" id="637954"/>
    <lineage>
        <taxon>Eukaryota</taxon>
        <taxon>Metazoa</taxon>
        <taxon>Chordata</taxon>
        <taxon>Craniata</taxon>
        <taxon>Vertebrata</taxon>
        <taxon>Euteleostomi</taxon>
        <taxon>Actinopterygii</taxon>
        <taxon>Neopterygii</taxon>
        <taxon>Teleostei</taxon>
        <taxon>Neoteleostei</taxon>
        <taxon>Acanthomorphata</taxon>
        <taxon>Gobiaria</taxon>
        <taxon>Gobiiformes</taxon>
        <taxon>Gobioidei</taxon>
        <taxon>Gobiidae</taxon>
        <taxon>Gobiinae</taxon>
        <taxon>Knipowitschia</taxon>
    </lineage>
</organism>
<dbReference type="EMBL" id="OZ035842">
    <property type="protein sequence ID" value="CAL1594827.1"/>
    <property type="molecule type" value="Genomic_DNA"/>
</dbReference>
<evidence type="ECO:0000259" key="7">
    <source>
        <dbReference type="Pfam" id="PF02463"/>
    </source>
</evidence>
<gene>
    <name evidence="8" type="ORF">KC01_LOCUS23754</name>
</gene>
<dbReference type="Gene3D" id="1.20.1170.10">
    <property type="match status" value="1"/>
</dbReference>
<dbReference type="SUPFAM" id="SSF75553">
    <property type="entry name" value="Smc hinge domain"/>
    <property type="match status" value="1"/>
</dbReference>
<dbReference type="Gene3D" id="3.30.70.1620">
    <property type="match status" value="1"/>
</dbReference>
<feature type="region of interest" description="Disordered" evidence="6">
    <location>
        <begin position="633"/>
        <end position="658"/>
    </location>
</feature>
<evidence type="ECO:0000256" key="2">
    <source>
        <dbReference type="ARBA" id="ARBA00004286"/>
    </source>
</evidence>
<feature type="domain" description="RecF/RecN/SMC N-terminal" evidence="7">
    <location>
        <begin position="244"/>
        <end position="606"/>
    </location>
</feature>
<evidence type="ECO:0000313" key="9">
    <source>
        <dbReference type="Proteomes" id="UP001497482"/>
    </source>
</evidence>
<feature type="coiled-coil region" evidence="5">
    <location>
        <begin position="228"/>
        <end position="332"/>
    </location>
</feature>
<protein>
    <recommendedName>
        <fullName evidence="7">RecF/RecN/SMC N-terminal domain-containing protein</fullName>
    </recommendedName>
</protein>
<dbReference type="Pfam" id="PF02463">
    <property type="entry name" value="SMC_N"/>
    <property type="match status" value="1"/>
</dbReference>
<dbReference type="GO" id="GO:0003677">
    <property type="term" value="F:DNA binding"/>
    <property type="evidence" value="ECO:0007669"/>
    <property type="project" value="TreeGrafter"/>
</dbReference>
<dbReference type="SUPFAM" id="SSF52540">
    <property type="entry name" value="P-loop containing nucleoside triphosphate hydrolases"/>
    <property type="match status" value="1"/>
</dbReference>
<feature type="coiled-coil region" evidence="5">
    <location>
        <begin position="85"/>
        <end position="189"/>
    </location>
</feature>
<dbReference type="GO" id="GO:0007062">
    <property type="term" value="P:sister chromatid cohesion"/>
    <property type="evidence" value="ECO:0007669"/>
    <property type="project" value="TreeGrafter"/>
</dbReference>
<name>A0AAV2KXV1_KNICA</name>
<dbReference type="InterPro" id="IPR036277">
    <property type="entry name" value="SMC_hinge_sf"/>
</dbReference>
<feature type="compositionally biased region" description="Low complexity" evidence="6">
    <location>
        <begin position="639"/>
        <end position="658"/>
    </location>
</feature>
<dbReference type="PANTHER" id="PTHR18937:SF147">
    <property type="entry name" value="STRUCTURAL MAINTENANCE OF CHROMOSOMES PROTEIN 1B"/>
    <property type="match status" value="1"/>
</dbReference>
<evidence type="ECO:0000256" key="5">
    <source>
        <dbReference type="SAM" id="Coils"/>
    </source>
</evidence>
<evidence type="ECO:0000313" key="8">
    <source>
        <dbReference type="EMBL" id="CAL1594827.1"/>
    </source>
</evidence>
<dbReference type="PANTHER" id="PTHR18937">
    <property type="entry name" value="STRUCTURAL MAINTENANCE OF CHROMOSOMES SMC FAMILY MEMBER"/>
    <property type="match status" value="1"/>
</dbReference>